<dbReference type="RefSeq" id="XP_064655273.1">
    <property type="nucleotide sequence ID" value="XM_064806456.1"/>
</dbReference>
<dbReference type="PANTHER" id="PTHR34822">
    <property type="entry name" value="GRPB DOMAIN PROTEIN (AFU_ORTHOLOGUE AFUA_1G01530)"/>
    <property type="match status" value="1"/>
</dbReference>
<reference evidence="1 2" key="1">
    <citation type="submission" date="2023-08" db="EMBL/GenBank/DDBJ databases">
        <title>Black Yeasts Isolated from many extreme environments.</title>
        <authorList>
            <person name="Coleine C."/>
            <person name="Stajich J.E."/>
            <person name="Selbmann L."/>
        </authorList>
    </citation>
    <scope>NUCLEOTIDE SEQUENCE [LARGE SCALE GENOMIC DNA]</scope>
    <source>
        <strain evidence="1 2">CCFEE 5935</strain>
    </source>
</reference>
<dbReference type="Gene3D" id="3.30.460.10">
    <property type="entry name" value="Beta Polymerase, domain 2"/>
    <property type="match status" value="1"/>
</dbReference>
<organism evidence="1 2">
    <name type="scientific">Saxophila tyrrhenica</name>
    <dbReference type="NCBI Taxonomy" id="1690608"/>
    <lineage>
        <taxon>Eukaryota</taxon>
        <taxon>Fungi</taxon>
        <taxon>Dikarya</taxon>
        <taxon>Ascomycota</taxon>
        <taxon>Pezizomycotina</taxon>
        <taxon>Dothideomycetes</taxon>
        <taxon>Dothideomycetidae</taxon>
        <taxon>Mycosphaerellales</taxon>
        <taxon>Extremaceae</taxon>
        <taxon>Saxophila</taxon>
    </lineage>
</organism>
<comment type="caution">
    <text evidence="1">The sequence shown here is derived from an EMBL/GenBank/DDBJ whole genome shotgun (WGS) entry which is preliminary data.</text>
</comment>
<dbReference type="InterPro" id="IPR043519">
    <property type="entry name" value="NT_sf"/>
</dbReference>
<dbReference type="Pfam" id="PF04229">
    <property type="entry name" value="GrpB"/>
    <property type="match status" value="1"/>
</dbReference>
<dbReference type="EMBL" id="JAVRRT010000017">
    <property type="protein sequence ID" value="KAK5165130.1"/>
    <property type="molecule type" value="Genomic_DNA"/>
</dbReference>
<dbReference type="Proteomes" id="UP001337655">
    <property type="component" value="Unassembled WGS sequence"/>
</dbReference>
<protein>
    <submittedName>
        <fullName evidence="1">Uncharacterized protein</fullName>
    </submittedName>
</protein>
<keyword evidence="2" id="KW-1185">Reference proteome</keyword>
<proteinExistence type="predicted"/>
<sequence length="224" mass="25756">MPEKLINGIPVEEILNPIINNLELVERISHRKKAQELTIVDPDPQWPEYFKTFKDRILKAFDPQGDEQGGNDGMRVEILSINHVGSTSVPNLPAKATIDIDLVLSSTTLSSEPFYVPLLESGGFQYVLREPSWYEHRFFVAYEPMPCNLHVWGPKCAEVERHLIFRDRLRENDGDRELYGRTKREAMRVVREGGEGMVEYTKRKDEIIGGILGRAFQRLGYLID</sequence>
<dbReference type="SUPFAM" id="SSF81301">
    <property type="entry name" value="Nucleotidyltransferase"/>
    <property type="match status" value="1"/>
</dbReference>
<dbReference type="GeneID" id="89930559"/>
<dbReference type="PANTHER" id="PTHR34822:SF1">
    <property type="entry name" value="GRPB FAMILY PROTEIN"/>
    <property type="match status" value="1"/>
</dbReference>
<evidence type="ECO:0000313" key="2">
    <source>
        <dbReference type="Proteomes" id="UP001337655"/>
    </source>
</evidence>
<accession>A0AAV9NZ39</accession>
<dbReference type="AlphaFoldDB" id="A0AAV9NZ39"/>
<gene>
    <name evidence="1" type="ORF">LTR77_009227</name>
</gene>
<name>A0AAV9NZ39_9PEZI</name>
<dbReference type="InterPro" id="IPR007344">
    <property type="entry name" value="GrpB/CoaE"/>
</dbReference>
<evidence type="ECO:0000313" key="1">
    <source>
        <dbReference type="EMBL" id="KAK5165130.1"/>
    </source>
</evidence>